<dbReference type="Gene3D" id="3.90.640.10">
    <property type="entry name" value="Actin, Chain A, domain 4"/>
    <property type="match status" value="1"/>
</dbReference>
<dbReference type="Proteomes" id="UP000092321">
    <property type="component" value="Unassembled WGS sequence"/>
</dbReference>
<dbReference type="CDD" id="cd24029">
    <property type="entry name" value="ASKHA_NBD_HSP70_DnaK_HscA_HscC"/>
    <property type="match status" value="1"/>
</dbReference>
<feature type="non-terminal residue" evidence="4">
    <location>
        <position position="518"/>
    </location>
</feature>
<dbReference type="InterPro" id="IPR013126">
    <property type="entry name" value="Hsp_70_fam"/>
</dbReference>
<dbReference type="GO" id="GO:0140662">
    <property type="term" value="F:ATP-dependent protein folding chaperone"/>
    <property type="evidence" value="ECO:0007669"/>
    <property type="project" value="InterPro"/>
</dbReference>
<dbReference type="OrthoDB" id="3971566at2759"/>
<evidence type="ECO:0000313" key="5">
    <source>
        <dbReference type="Proteomes" id="UP000092321"/>
    </source>
</evidence>
<comment type="similarity">
    <text evidence="3">Belongs to the heat shock protein 70 family.</text>
</comment>
<dbReference type="InterPro" id="IPR029047">
    <property type="entry name" value="HSP70_peptide-bd_sf"/>
</dbReference>
<dbReference type="SUPFAM" id="SSF53067">
    <property type="entry name" value="Actin-like ATPase domain"/>
    <property type="match status" value="2"/>
</dbReference>
<organism evidence="4 5">
    <name type="scientific">Hanseniaspora valbyensis NRRL Y-1626</name>
    <dbReference type="NCBI Taxonomy" id="766949"/>
    <lineage>
        <taxon>Eukaryota</taxon>
        <taxon>Fungi</taxon>
        <taxon>Dikarya</taxon>
        <taxon>Ascomycota</taxon>
        <taxon>Saccharomycotina</taxon>
        <taxon>Saccharomycetes</taxon>
        <taxon>Saccharomycodales</taxon>
        <taxon>Saccharomycodaceae</taxon>
        <taxon>Hanseniaspora</taxon>
    </lineage>
</organism>
<accession>A0A1B7THR3</accession>
<dbReference type="FunFam" id="3.90.640.10:FF:000003">
    <property type="entry name" value="Molecular chaperone DnaK"/>
    <property type="match status" value="1"/>
</dbReference>
<comment type="caution">
    <text evidence="4">The sequence shown here is derived from an EMBL/GenBank/DDBJ whole genome shotgun (WGS) entry which is preliminary data.</text>
</comment>
<reference evidence="5" key="1">
    <citation type="journal article" date="2016" name="Proc. Natl. Acad. Sci. U.S.A.">
        <title>Comparative genomics of biotechnologically important yeasts.</title>
        <authorList>
            <person name="Riley R."/>
            <person name="Haridas S."/>
            <person name="Wolfe K.H."/>
            <person name="Lopes M.R."/>
            <person name="Hittinger C.T."/>
            <person name="Goeker M."/>
            <person name="Salamov A.A."/>
            <person name="Wisecaver J.H."/>
            <person name="Long T.M."/>
            <person name="Calvey C.H."/>
            <person name="Aerts A.L."/>
            <person name="Barry K.W."/>
            <person name="Choi C."/>
            <person name="Clum A."/>
            <person name="Coughlan A.Y."/>
            <person name="Deshpande S."/>
            <person name="Douglass A.P."/>
            <person name="Hanson S.J."/>
            <person name="Klenk H.-P."/>
            <person name="LaButti K.M."/>
            <person name="Lapidus A."/>
            <person name="Lindquist E.A."/>
            <person name="Lipzen A.M."/>
            <person name="Meier-Kolthoff J.P."/>
            <person name="Ohm R.A."/>
            <person name="Otillar R.P."/>
            <person name="Pangilinan J.L."/>
            <person name="Peng Y."/>
            <person name="Rokas A."/>
            <person name="Rosa C.A."/>
            <person name="Scheuner C."/>
            <person name="Sibirny A.A."/>
            <person name="Slot J.C."/>
            <person name="Stielow J.B."/>
            <person name="Sun H."/>
            <person name="Kurtzman C.P."/>
            <person name="Blackwell M."/>
            <person name="Grigoriev I.V."/>
            <person name="Jeffries T.W."/>
        </authorList>
    </citation>
    <scope>NUCLEOTIDE SEQUENCE [LARGE SCALE GENOMIC DNA]</scope>
    <source>
        <strain evidence="5">NRRL Y-1626</strain>
    </source>
</reference>
<dbReference type="Gene3D" id="2.60.34.10">
    <property type="entry name" value="Substrate Binding Domain Of DNAk, Chain A, domain 1"/>
    <property type="match status" value="1"/>
</dbReference>
<keyword evidence="2 3" id="KW-0067">ATP-binding</keyword>
<proteinExistence type="inferred from homology"/>
<evidence type="ECO:0000256" key="2">
    <source>
        <dbReference type="ARBA" id="ARBA00022840"/>
    </source>
</evidence>
<sequence>KLTLGIDLGTTNTLASYIPKGSKTPVILNQTKIPSVVAYLQKSFNNDSTNGDRNNILVGEKAINQSRVNSQNTFKAMKRIIGTTDPHGDAFKGFINQYTHHLNIKDTVKFDVGSGKEITAVDVAGQVLSEVRIQALNELEINESSKEKNKSFDVDAVITVPAYFNNLQRKATLKAATLAKINCLRIINEPTAAALSFGVLQQKDNRDGIFAVYDLGGGTFDISILELDGSVFEVRATSGDLQLGGEDLDYLLRTYVIDKFAKGNESLKKDMVSDENFMNELLKNCETCKIELSRVSSTTIAIPFAFKNSETGDMVNFKINIEEPELDKLAEPMVKKSLKIFRKCLKDAKIDKKDIKQILLVGGMTRMPFIRNSLSETFAKDSSSSSTIVNSTINPDDSVCLGASIQAGLLKGEIKDVLLLDVNPLSLGMETYGGVMSKMLVKNCNVPIEVKEQFTTGIDNQQIVKIVIYQGESNLCRDNVKLGELLLSGIPQLPKGVPKIEVSFKLDSNGILNVSAKE</sequence>
<dbReference type="AlphaFoldDB" id="A0A1B7THR3"/>
<keyword evidence="5" id="KW-1185">Reference proteome</keyword>
<evidence type="ECO:0000256" key="3">
    <source>
        <dbReference type="RuleBase" id="RU003322"/>
    </source>
</evidence>
<dbReference type="Gene3D" id="3.30.420.40">
    <property type="match status" value="2"/>
</dbReference>
<dbReference type="PROSITE" id="PS00329">
    <property type="entry name" value="HSP70_2"/>
    <property type="match status" value="1"/>
</dbReference>
<dbReference type="PANTHER" id="PTHR19375">
    <property type="entry name" value="HEAT SHOCK PROTEIN 70KDA"/>
    <property type="match status" value="1"/>
</dbReference>
<dbReference type="EMBL" id="LXPE01000004">
    <property type="protein sequence ID" value="OBA28279.1"/>
    <property type="molecule type" value="Genomic_DNA"/>
</dbReference>
<protein>
    <submittedName>
        <fullName evidence="4">HSP70-domain-containing protein</fullName>
    </submittedName>
</protein>
<dbReference type="InterPro" id="IPR018181">
    <property type="entry name" value="Heat_shock_70_CS"/>
</dbReference>
<keyword evidence="1 3" id="KW-0547">Nucleotide-binding</keyword>
<feature type="non-terminal residue" evidence="4">
    <location>
        <position position="1"/>
    </location>
</feature>
<dbReference type="PRINTS" id="PR00301">
    <property type="entry name" value="HEATSHOCK70"/>
</dbReference>
<dbReference type="Pfam" id="PF00012">
    <property type="entry name" value="HSP70"/>
    <property type="match status" value="1"/>
</dbReference>
<name>A0A1B7THR3_9ASCO</name>
<evidence type="ECO:0000313" key="4">
    <source>
        <dbReference type="EMBL" id="OBA28279.1"/>
    </source>
</evidence>
<evidence type="ECO:0000256" key="1">
    <source>
        <dbReference type="ARBA" id="ARBA00022741"/>
    </source>
</evidence>
<dbReference type="InterPro" id="IPR043129">
    <property type="entry name" value="ATPase_NBD"/>
</dbReference>
<dbReference type="GO" id="GO:0005524">
    <property type="term" value="F:ATP binding"/>
    <property type="evidence" value="ECO:0007669"/>
    <property type="project" value="UniProtKB-KW"/>
</dbReference>
<dbReference type="SUPFAM" id="SSF100920">
    <property type="entry name" value="Heat shock protein 70kD (HSP70), peptide-binding domain"/>
    <property type="match status" value="1"/>
</dbReference>
<gene>
    <name evidence="4" type="ORF">HANVADRAFT_18269</name>
</gene>